<evidence type="ECO:0000256" key="5">
    <source>
        <dbReference type="ARBA" id="ARBA00022692"/>
    </source>
</evidence>
<evidence type="ECO:0000313" key="11">
    <source>
        <dbReference type="Proteomes" id="UP001501600"/>
    </source>
</evidence>
<reference evidence="11" key="1">
    <citation type="journal article" date="2019" name="Int. J. Syst. Evol. Microbiol.">
        <title>The Global Catalogue of Microorganisms (GCM) 10K type strain sequencing project: providing services to taxonomists for standard genome sequencing and annotation.</title>
        <authorList>
            <consortium name="The Broad Institute Genomics Platform"/>
            <consortium name="The Broad Institute Genome Sequencing Center for Infectious Disease"/>
            <person name="Wu L."/>
            <person name="Ma J."/>
        </authorList>
    </citation>
    <scope>NUCLEOTIDE SEQUENCE [LARGE SCALE GENOMIC DNA]</scope>
    <source>
        <strain evidence="11">JCM 18720</strain>
    </source>
</reference>
<feature type="transmembrane region" description="Helical" evidence="8">
    <location>
        <begin position="364"/>
        <end position="381"/>
    </location>
</feature>
<evidence type="ECO:0000256" key="3">
    <source>
        <dbReference type="ARBA" id="ARBA00022448"/>
    </source>
</evidence>
<dbReference type="InterPro" id="IPR020846">
    <property type="entry name" value="MFS_dom"/>
</dbReference>
<evidence type="ECO:0000313" key="10">
    <source>
        <dbReference type="EMBL" id="GAA5190343.1"/>
    </source>
</evidence>
<keyword evidence="6 8" id="KW-1133">Transmembrane helix</keyword>
<dbReference type="Proteomes" id="UP001501600">
    <property type="component" value="Unassembled WGS sequence"/>
</dbReference>
<name>A0ABP9S3B2_9GAMM</name>
<dbReference type="SUPFAM" id="SSF103473">
    <property type="entry name" value="MFS general substrate transporter"/>
    <property type="match status" value="1"/>
</dbReference>
<evidence type="ECO:0000256" key="6">
    <source>
        <dbReference type="ARBA" id="ARBA00022989"/>
    </source>
</evidence>
<feature type="transmembrane region" description="Helical" evidence="8">
    <location>
        <begin position="100"/>
        <end position="121"/>
    </location>
</feature>
<dbReference type="PROSITE" id="PS50850">
    <property type="entry name" value="MFS"/>
    <property type="match status" value="1"/>
</dbReference>
<keyword evidence="5 8" id="KW-0812">Transmembrane</keyword>
<evidence type="ECO:0000259" key="9">
    <source>
        <dbReference type="PROSITE" id="PS50850"/>
    </source>
</evidence>
<organism evidence="10 11">
    <name type="scientific">Ferrimonas gelatinilytica</name>
    <dbReference type="NCBI Taxonomy" id="1255257"/>
    <lineage>
        <taxon>Bacteria</taxon>
        <taxon>Pseudomonadati</taxon>
        <taxon>Pseudomonadota</taxon>
        <taxon>Gammaproteobacteria</taxon>
        <taxon>Alteromonadales</taxon>
        <taxon>Ferrimonadaceae</taxon>
        <taxon>Ferrimonas</taxon>
    </lineage>
</organism>
<protein>
    <recommendedName>
        <fullName evidence="8">Bcr/CflA family efflux transporter</fullName>
    </recommendedName>
</protein>
<comment type="caution">
    <text evidence="10">The sequence shown here is derived from an EMBL/GenBank/DDBJ whole genome shotgun (WGS) entry which is preliminary data.</text>
</comment>
<comment type="subcellular location">
    <subcellularLocation>
        <location evidence="8">Cell inner membrane</location>
        <topology evidence="8">Multi-pass membrane protein</topology>
    </subcellularLocation>
    <subcellularLocation>
        <location evidence="1">Cell membrane</location>
        <topology evidence="1">Multi-pass membrane protein</topology>
    </subcellularLocation>
</comment>
<sequence length="396" mass="42594">MPSTPRYAPFYLFMLMVVFSPLAIDIFLPAVPAMAEALTVDLASVQALVGLFVLSMGLGQLLAGPMADRYGRRPLAIGGILLYILSALMGALAFNIELLWISRLLQGLGTCAIIVAAFSGVRDSFPQDKLTALYSYLNGIICIVPALAPLLGSVLTLQWDWRANFVFMALYGAVAGWRIWHRLPETRPEKTQSHGALISWGRYAPILGHPVFQFFSIMNMLAMSLILAYVSYAPEVLMVEMAQSPMAFALWFGTNAVINISGAFVAPTVIARLGKRGGLALGVGLCLLAMVGWVMLRDWAHPLAFMAPVFASSIGFCFLLAISGGAALLPFGERAGTASALLVCIQMSGAALMIALAALLPLTAPLRLALLGALPLLWWGWSRYRGGYGRVCEAFS</sequence>
<dbReference type="PANTHER" id="PTHR42718:SF9">
    <property type="entry name" value="MAJOR FACILITATOR SUPERFAMILY MULTIDRUG TRANSPORTER MFSC"/>
    <property type="match status" value="1"/>
</dbReference>
<dbReference type="InterPro" id="IPR005829">
    <property type="entry name" value="Sugar_transporter_CS"/>
</dbReference>
<evidence type="ECO:0000256" key="4">
    <source>
        <dbReference type="ARBA" id="ARBA00022475"/>
    </source>
</evidence>
<evidence type="ECO:0000256" key="1">
    <source>
        <dbReference type="ARBA" id="ARBA00004651"/>
    </source>
</evidence>
<dbReference type="Pfam" id="PF07690">
    <property type="entry name" value="MFS_1"/>
    <property type="match status" value="1"/>
</dbReference>
<keyword evidence="8" id="KW-0997">Cell inner membrane</keyword>
<keyword evidence="7 8" id="KW-0472">Membrane</keyword>
<feature type="domain" description="Major facilitator superfamily (MFS) profile" evidence="9">
    <location>
        <begin position="9"/>
        <end position="396"/>
    </location>
</feature>
<dbReference type="PANTHER" id="PTHR42718">
    <property type="entry name" value="MAJOR FACILITATOR SUPERFAMILY MULTIDRUG TRANSPORTER MFSC"/>
    <property type="match status" value="1"/>
</dbReference>
<dbReference type="InterPro" id="IPR011701">
    <property type="entry name" value="MFS"/>
</dbReference>
<feature type="transmembrane region" description="Helical" evidence="8">
    <location>
        <begin position="75"/>
        <end position="94"/>
    </location>
</feature>
<feature type="transmembrane region" description="Helical" evidence="8">
    <location>
        <begin position="161"/>
        <end position="180"/>
    </location>
</feature>
<accession>A0ABP9S3B2</accession>
<dbReference type="PROSITE" id="PS00216">
    <property type="entry name" value="SUGAR_TRANSPORT_1"/>
    <property type="match status" value="1"/>
</dbReference>
<comment type="similarity">
    <text evidence="2 8">Belongs to the major facilitator superfamily. Bcr/CmlA family.</text>
</comment>
<feature type="transmembrane region" description="Helical" evidence="8">
    <location>
        <begin position="43"/>
        <end position="63"/>
    </location>
</feature>
<gene>
    <name evidence="10" type="ORF">GCM10025772_14740</name>
</gene>
<keyword evidence="3 8" id="KW-0813">Transport</keyword>
<dbReference type="EMBL" id="BAABLF010000008">
    <property type="protein sequence ID" value="GAA5190343.1"/>
    <property type="molecule type" value="Genomic_DNA"/>
</dbReference>
<feature type="transmembrane region" description="Helical" evidence="8">
    <location>
        <begin position="12"/>
        <end position="31"/>
    </location>
</feature>
<dbReference type="CDD" id="cd17320">
    <property type="entry name" value="MFS_MdfA_MDR_like"/>
    <property type="match status" value="1"/>
</dbReference>
<feature type="transmembrane region" description="Helical" evidence="8">
    <location>
        <begin position="278"/>
        <end position="296"/>
    </location>
</feature>
<dbReference type="Gene3D" id="1.20.1720.10">
    <property type="entry name" value="Multidrug resistance protein D"/>
    <property type="match status" value="1"/>
</dbReference>
<evidence type="ECO:0000256" key="8">
    <source>
        <dbReference type="RuleBase" id="RU365088"/>
    </source>
</evidence>
<keyword evidence="4" id="KW-1003">Cell membrane</keyword>
<feature type="transmembrane region" description="Helical" evidence="8">
    <location>
        <begin position="244"/>
        <end position="266"/>
    </location>
</feature>
<evidence type="ECO:0000256" key="2">
    <source>
        <dbReference type="ARBA" id="ARBA00006236"/>
    </source>
</evidence>
<feature type="transmembrane region" description="Helical" evidence="8">
    <location>
        <begin position="133"/>
        <end position="155"/>
    </location>
</feature>
<keyword evidence="11" id="KW-1185">Reference proteome</keyword>
<dbReference type="InterPro" id="IPR036259">
    <property type="entry name" value="MFS_trans_sf"/>
</dbReference>
<evidence type="ECO:0000256" key="7">
    <source>
        <dbReference type="ARBA" id="ARBA00023136"/>
    </source>
</evidence>
<feature type="transmembrane region" description="Helical" evidence="8">
    <location>
        <begin position="302"/>
        <end position="328"/>
    </location>
</feature>
<dbReference type="RefSeq" id="WP_345316407.1">
    <property type="nucleotide sequence ID" value="NZ_BAABLF010000008.1"/>
</dbReference>
<proteinExistence type="inferred from homology"/>
<feature type="transmembrane region" description="Helical" evidence="8">
    <location>
        <begin position="211"/>
        <end position="232"/>
    </location>
</feature>
<feature type="transmembrane region" description="Helical" evidence="8">
    <location>
        <begin position="340"/>
        <end position="358"/>
    </location>
</feature>
<dbReference type="InterPro" id="IPR004812">
    <property type="entry name" value="Efflux_drug-R_Bcr/CmlA"/>
</dbReference>
<dbReference type="NCBIfam" id="TIGR00710">
    <property type="entry name" value="efflux_Bcr_CflA"/>
    <property type="match status" value="1"/>
</dbReference>